<dbReference type="InterPro" id="IPR029526">
    <property type="entry name" value="PGBD"/>
</dbReference>
<sequence length="204" mass="23663">MEIPDDAVEQPQDSDELYFAAKSDKISIKWRKHPKTVAVKTASVNKVSVRAGVKGDAKQALSILDCWGLYFDQDTIQKIVTFTNIQIDKFREKYARERNARFTNTEEIDALLGTLYAAGVLKSSHVNLEDLWSNDGFAPEIFKSIMSQKKFYFLLRSMRFDDIRTRNDRKIFCLDQCVLMIFVPETTERLLTNWCPLERYSTIL</sequence>
<protein>
    <submittedName>
        <fullName evidence="2">Transposase IS4</fullName>
    </submittedName>
</protein>
<feature type="domain" description="PiggyBac transposable element-derived protein" evidence="1">
    <location>
        <begin position="69"/>
        <end position="168"/>
    </location>
</feature>
<accession>A0AAW1MHU8</accession>
<dbReference type="AlphaFoldDB" id="A0AAW1MHU8"/>
<keyword evidence="3" id="KW-1185">Reference proteome</keyword>
<dbReference type="PANTHER" id="PTHR46599:SF3">
    <property type="entry name" value="PIGGYBAC TRANSPOSABLE ELEMENT-DERIVED PROTEIN 4"/>
    <property type="match status" value="1"/>
</dbReference>
<dbReference type="Pfam" id="PF13843">
    <property type="entry name" value="DDE_Tnp_1_7"/>
    <property type="match status" value="1"/>
</dbReference>
<comment type="caution">
    <text evidence="2">The sequence shown here is derived from an EMBL/GenBank/DDBJ whole genome shotgun (WGS) entry which is preliminary data.</text>
</comment>
<evidence type="ECO:0000259" key="1">
    <source>
        <dbReference type="Pfam" id="PF13843"/>
    </source>
</evidence>
<proteinExistence type="predicted"/>
<dbReference type="PANTHER" id="PTHR46599">
    <property type="entry name" value="PIGGYBAC TRANSPOSABLE ELEMENT-DERIVED PROTEIN 4"/>
    <property type="match status" value="1"/>
</dbReference>
<evidence type="ECO:0000313" key="3">
    <source>
        <dbReference type="Proteomes" id="UP001458880"/>
    </source>
</evidence>
<dbReference type="EMBL" id="JASPKY010000045">
    <property type="protein sequence ID" value="KAK9745809.1"/>
    <property type="molecule type" value="Genomic_DNA"/>
</dbReference>
<organism evidence="2 3">
    <name type="scientific">Popillia japonica</name>
    <name type="common">Japanese beetle</name>
    <dbReference type="NCBI Taxonomy" id="7064"/>
    <lineage>
        <taxon>Eukaryota</taxon>
        <taxon>Metazoa</taxon>
        <taxon>Ecdysozoa</taxon>
        <taxon>Arthropoda</taxon>
        <taxon>Hexapoda</taxon>
        <taxon>Insecta</taxon>
        <taxon>Pterygota</taxon>
        <taxon>Neoptera</taxon>
        <taxon>Endopterygota</taxon>
        <taxon>Coleoptera</taxon>
        <taxon>Polyphaga</taxon>
        <taxon>Scarabaeiformia</taxon>
        <taxon>Scarabaeidae</taxon>
        <taxon>Rutelinae</taxon>
        <taxon>Popillia</taxon>
    </lineage>
</organism>
<name>A0AAW1MHU8_POPJA</name>
<evidence type="ECO:0000313" key="2">
    <source>
        <dbReference type="EMBL" id="KAK9745809.1"/>
    </source>
</evidence>
<dbReference type="Proteomes" id="UP001458880">
    <property type="component" value="Unassembled WGS sequence"/>
</dbReference>
<gene>
    <name evidence="2" type="ORF">QE152_g6576</name>
</gene>
<reference evidence="2 3" key="1">
    <citation type="journal article" date="2024" name="BMC Genomics">
        <title>De novo assembly and annotation of Popillia japonica's genome with initial clues to its potential as an invasive pest.</title>
        <authorList>
            <person name="Cucini C."/>
            <person name="Boschi S."/>
            <person name="Funari R."/>
            <person name="Cardaioli E."/>
            <person name="Iannotti N."/>
            <person name="Marturano G."/>
            <person name="Paoli F."/>
            <person name="Bruttini M."/>
            <person name="Carapelli A."/>
            <person name="Frati F."/>
            <person name="Nardi F."/>
        </authorList>
    </citation>
    <scope>NUCLEOTIDE SEQUENCE [LARGE SCALE GENOMIC DNA]</scope>
    <source>
        <strain evidence="2">DMR45628</strain>
    </source>
</reference>